<gene>
    <name evidence="6" type="ORF">HMPREF0860_1882</name>
    <name evidence="5" type="ORF">HMPREF1325_0897</name>
</gene>
<dbReference type="PANTHER" id="PTHR43875">
    <property type="entry name" value="MALTODEXTRIN IMPORT ATP-BINDING PROTEIN MSMX"/>
    <property type="match status" value="1"/>
</dbReference>
<proteinExistence type="predicted"/>
<dbReference type="PROSITE" id="PS50893">
    <property type="entry name" value="ABC_TRANSPORTER_2"/>
    <property type="match status" value="1"/>
</dbReference>
<evidence type="ECO:0000313" key="5">
    <source>
        <dbReference type="EMBL" id="ERF59395.1"/>
    </source>
</evidence>
<dbReference type="EMBL" id="AUZJ01000071">
    <property type="protein sequence ID" value="ERF59395.1"/>
    <property type="molecule type" value="Genomic_DNA"/>
</dbReference>
<evidence type="ECO:0000259" key="4">
    <source>
        <dbReference type="PROSITE" id="PS50893"/>
    </source>
</evidence>
<dbReference type="SUPFAM" id="SSF50331">
    <property type="entry name" value="MOP-like"/>
    <property type="match status" value="1"/>
</dbReference>
<dbReference type="AlphaFoldDB" id="U1GMY1"/>
<accession>U1GMY1</accession>
<dbReference type="InterPro" id="IPR003593">
    <property type="entry name" value="AAA+_ATPase"/>
</dbReference>
<dbReference type="Gene3D" id="2.40.50.100">
    <property type="match status" value="1"/>
</dbReference>
<keyword evidence="1" id="KW-0813">Transport</keyword>
<evidence type="ECO:0000256" key="2">
    <source>
        <dbReference type="ARBA" id="ARBA00022741"/>
    </source>
</evidence>
<keyword evidence="8" id="KW-1185">Reference proteome</keyword>
<dbReference type="Proteomes" id="UP000016412">
    <property type="component" value="Unassembled WGS sequence"/>
</dbReference>
<dbReference type="Gene3D" id="3.40.50.300">
    <property type="entry name" value="P-loop containing nucleotide triphosphate hydrolases"/>
    <property type="match status" value="1"/>
</dbReference>
<dbReference type="PROSITE" id="PS00211">
    <property type="entry name" value="ABC_TRANSPORTER_1"/>
    <property type="match status" value="1"/>
</dbReference>
<organism evidence="5 7">
    <name type="scientific">Treponema socranskii subsp. socranskii VPI DR56BR1116 = ATCC 35536</name>
    <dbReference type="NCBI Taxonomy" id="1125725"/>
    <lineage>
        <taxon>Bacteria</taxon>
        <taxon>Pseudomonadati</taxon>
        <taxon>Spirochaetota</taxon>
        <taxon>Spirochaetia</taxon>
        <taxon>Spirochaetales</taxon>
        <taxon>Treponemataceae</taxon>
        <taxon>Treponema</taxon>
    </lineage>
</organism>
<comment type="caution">
    <text evidence="5">The sequence shown here is derived from an EMBL/GenBank/DDBJ whole genome shotgun (WGS) entry which is preliminary data.</text>
</comment>
<dbReference type="Proteomes" id="UP000016646">
    <property type="component" value="Unassembled WGS sequence"/>
</dbReference>
<evidence type="ECO:0000256" key="3">
    <source>
        <dbReference type="ARBA" id="ARBA00022840"/>
    </source>
</evidence>
<sequence length="369" mass="41838">MAQVVLKHVTKKFEEKSIESVVAVDDFNLEIEEGECFSFLGPSGCGKTTTLRMIAGFEDLTEGEIHLCGRPVSVKSKNLYVPPEERGLGMVFQAFAVWPHMNIFENVALPLKVQKVARNEIKERVAAALSYTNLDGLESLYPGNLSGGQQQRIALARAIVTNPKVMLLDEPLSNLDPKLRESMRFEIKELQKKFNFTIIFVTHDQSEAMALSDRMMVMDMGKIVQIDTPRNLYNKPVNRFVHSFLGKSTFVKVEIKDGKAYPDGDYSQAIPCRLPDDASNGEKRFMAARPNAINLNKSVGYKTKIEKRVFLTDCTEYYVKVGGQMLLVQTPHRVVFRQGEECRVDLVGVMWYKDDDKNSEEERARRQLV</sequence>
<dbReference type="GO" id="GO:0016887">
    <property type="term" value="F:ATP hydrolysis activity"/>
    <property type="evidence" value="ECO:0007669"/>
    <property type="project" value="InterPro"/>
</dbReference>
<protein>
    <submittedName>
        <fullName evidence="5">ABC transporter, ATP-binding protein</fullName>
    </submittedName>
</protein>
<dbReference type="OrthoDB" id="9802264at2"/>
<evidence type="ECO:0000313" key="8">
    <source>
        <dbReference type="Proteomes" id="UP000016646"/>
    </source>
</evidence>
<dbReference type="GO" id="GO:0140359">
    <property type="term" value="F:ABC-type transporter activity"/>
    <property type="evidence" value="ECO:0007669"/>
    <property type="project" value="UniProtKB-ARBA"/>
</dbReference>
<dbReference type="PATRIC" id="fig|1125725.3.peg.2647"/>
<evidence type="ECO:0000313" key="7">
    <source>
        <dbReference type="Proteomes" id="UP000016412"/>
    </source>
</evidence>
<dbReference type="SUPFAM" id="SSF52540">
    <property type="entry name" value="P-loop containing nucleoside triphosphate hydrolases"/>
    <property type="match status" value="1"/>
</dbReference>
<name>U1GMY1_TRESO</name>
<dbReference type="GeneID" id="95566941"/>
<dbReference type="EMBL" id="AVQI01000079">
    <property type="protein sequence ID" value="ERJ98926.1"/>
    <property type="molecule type" value="Genomic_DNA"/>
</dbReference>
<evidence type="ECO:0000313" key="6">
    <source>
        <dbReference type="EMBL" id="ERJ98926.1"/>
    </source>
</evidence>
<feature type="domain" description="ABC transporter" evidence="4">
    <location>
        <begin position="4"/>
        <end position="245"/>
    </location>
</feature>
<dbReference type="STRING" id="1125725.HMPREF1325_0897"/>
<dbReference type="InterPro" id="IPR017871">
    <property type="entry name" value="ABC_transporter-like_CS"/>
</dbReference>
<dbReference type="InterPro" id="IPR003439">
    <property type="entry name" value="ABC_transporter-like_ATP-bd"/>
</dbReference>
<evidence type="ECO:0000256" key="1">
    <source>
        <dbReference type="ARBA" id="ARBA00022448"/>
    </source>
</evidence>
<dbReference type="RefSeq" id="WP_021331606.1">
    <property type="nucleotide sequence ID" value="NZ_AUZJ01000071.1"/>
</dbReference>
<reference evidence="7 8" key="1">
    <citation type="submission" date="2013-08" db="EMBL/GenBank/DDBJ databases">
        <authorList>
            <person name="Durkin A.S."/>
            <person name="Haft D.R."/>
            <person name="McCorrison J."/>
            <person name="Torralba M."/>
            <person name="Gillis M."/>
            <person name="Haft D.H."/>
            <person name="Methe B."/>
            <person name="Sutton G."/>
            <person name="Nelson K.E."/>
        </authorList>
    </citation>
    <scope>NUCLEOTIDE SEQUENCE [LARGE SCALE GENOMIC DNA]</scope>
    <source>
        <strain evidence="6 8">ATCC 35536</strain>
        <strain evidence="5 7">VPI DR56BR1116</strain>
    </source>
</reference>
<dbReference type="eggNOG" id="COG3842">
    <property type="taxonomic scope" value="Bacteria"/>
</dbReference>
<dbReference type="InterPro" id="IPR008995">
    <property type="entry name" value="Mo/tungstate-bd_C_term_dom"/>
</dbReference>
<dbReference type="InterPro" id="IPR047641">
    <property type="entry name" value="ABC_transpr_MalK/UgpC-like"/>
</dbReference>
<dbReference type="GO" id="GO:0005524">
    <property type="term" value="F:ATP binding"/>
    <property type="evidence" value="ECO:0007669"/>
    <property type="project" value="UniProtKB-KW"/>
</dbReference>
<dbReference type="InterPro" id="IPR027417">
    <property type="entry name" value="P-loop_NTPase"/>
</dbReference>
<keyword evidence="2" id="KW-0547">Nucleotide-binding</keyword>
<keyword evidence="3 5" id="KW-0067">ATP-binding</keyword>
<dbReference type="Pfam" id="PF00005">
    <property type="entry name" value="ABC_tran"/>
    <property type="match status" value="1"/>
</dbReference>
<dbReference type="PANTHER" id="PTHR43875:SF1">
    <property type="entry name" value="OSMOPROTECTIVE COMPOUNDS UPTAKE ATP-BINDING PROTEIN GGTA"/>
    <property type="match status" value="1"/>
</dbReference>
<dbReference type="FunFam" id="3.40.50.300:FF:000042">
    <property type="entry name" value="Maltose/maltodextrin ABC transporter, ATP-binding protein"/>
    <property type="match status" value="1"/>
</dbReference>
<dbReference type="GO" id="GO:0055052">
    <property type="term" value="C:ATP-binding cassette (ABC) transporter complex, substrate-binding subunit-containing"/>
    <property type="evidence" value="ECO:0007669"/>
    <property type="project" value="TreeGrafter"/>
</dbReference>
<dbReference type="SMART" id="SM00382">
    <property type="entry name" value="AAA"/>
    <property type="match status" value="1"/>
</dbReference>